<protein>
    <submittedName>
        <fullName evidence="1">Uncharacterized protein</fullName>
    </submittedName>
</protein>
<dbReference type="EMBL" id="JARKNE010000006">
    <property type="protein sequence ID" value="KAK5826256.1"/>
    <property type="molecule type" value="Genomic_DNA"/>
</dbReference>
<name>A0ABR0PPQ0_GOSAR</name>
<comment type="caution">
    <text evidence="1">The sequence shown here is derived from an EMBL/GenBank/DDBJ whole genome shotgun (WGS) entry which is preliminary data.</text>
</comment>
<proteinExistence type="predicted"/>
<evidence type="ECO:0000313" key="2">
    <source>
        <dbReference type="Proteomes" id="UP001358586"/>
    </source>
</evidence>
<organism evidence="1 2">
    <name type="scientific">Gossypium arboreum</name>
    <name type="common">Tree cotton</name>
    <name type="synonym">Gossypium nanking</name>
    <dbReference type="NCBI Taxonomy" id="29729"/>
    <lineage>
        <taxon>Eukaryota</taxon>
        <taxon>Viridiplantae</taxon>
        <taxon>Streptophyta</taxon>
        <taxon>Embryophyta</taxon>
        <taxon>Tracheophyta</taxon>
        <taxon>Spermatophyta</taxon>
        <taxon>Magnoliopsida</taxon>
        <taxon>eudicotyledons</taxon>
        <taxon>Gunneridae</taxon>
        <taxon>Pentapetalae</taxon>
        <taxon>rosids</taxon>
        <taxon>malvids</taxon>
        <taxon>Malvales</taxon>
        <taxon>Malvaceae</taxon>
        <taxon>Malvoideae</taxon>
        <taxon>Gossypium</taxon>
    </lineage>
</organism>
<reference evidence="1 2" key="1">
    <citation type="submission" date="2023-03" db="EMBL/GenBank/DDBJ databases">
        <title>WGS of Gossypium arboreum.</title>
        <authorList>
            <person name="Yu D."/>
        </authorList>
    </citation>
    <scope>NUCLEOTIDE SEQUENCE [LARGE SCALE GENOMIC DNA]</scope>
    <source>
        <tissue evidence="1">Leaf</tissue>
    </source>
</reference>
<sequence>MITAPTGGKDTILLTTCIVMHVWWKVTIKDGKSQLDLVLEVIQHRARENVPVDKCVELETVEINEEVSYTVVEQQDLRVNCQPDIES</sequence>
<keyword evidence="2" id="KW-1185">Reference proteome</keyword>
<dbReference type="Proteomes" id="UP001358586">
    <property type="component" value="Chromosome 6"/>
</dbReference>
<gene>
    <name evidence="1" type="ORF">PVK06_021172</name>
</gene>
<evidence type="ECO:0000313" key="1">
    <source>
        <dbReference type="EMBL" id="KAK5826256.1"/>
    </source>
</evidence>
<accession>A0ABR0PPQ0</accession>